<keyword evidence="4" id="KW-1003">Cell membrane</keyword>
<dbReference type="Proteomes" id="UP001066276">
    <property type="component" value="Chromosome 2_1"/>
</dbReference>
<dbReference type="SMART" id="SM00360">
    <property type="entry name" value="RRM"/>
    <property type="match status" value="1"/>
</dbReference>
<dbReference type="AlphaFoldDB" id="A0AAV7VFX4"/>
<dbReference type="GO" id="GO:0007624">
    <property type="term" value="P:ultradian rhythm"/>
    <property type="evidence" value="ECO:0007669"/>
    <property type="project" value="InterPro"/>
</dbReference>
<dbReference type="SUPFAM" id="SSF54928">
    <property type="entry name" value="RNA-binding domain, RBD"/>
    <property type="match status" value="1"/>
</dbReference>
<name>A0AAV7VFX4_PLEWA</name>
<keyword evidence="6" id="KW-0249">Electron transport</keyword>
<dbReference type="CDD" id="cd12228">
    <property type="entry name" value="RRM_ENOX"/>
    <property type="match status" value="1"/>
</dbReference>
<evidence type="ECO:0000313" key="19">
    <source>
        <dbReference type="Proteomes" id="UP001066276"/>
    </source>
</evidence>
<evidence type="ECO:0000256" key="9">
    <source>
        <dbReference type="ARBA" id="ARBA00023027"/>
    </source>
</evidence>
<evidence type="ECO:0000256" key="12">
    <source>
        <dbReference type="ARBA" id="ARBA00023136"/>
    </source>
</evidence>
<dbReference type="PROSITE" id="PS50102">
    <property type="entry name" value="RRM"/>
    <property type="match status" value="1"/>
</dbReference>
<reference evidence="18" key="1">
    <citation type="journal article" date="2022" name="bioRxiv">
        <title>Sequencing and chromosome-scale assembly of the giantPleurodeles waltlgenome.</title>
        <authorList>
            <person name="Brown T."/>
            <person name="Elewa A."/>
            <person name="Iarovenko S."/>
            <person name="Subramanian E."/>
            <person name="Araus A.J."/>
            <person name="Petzold A."/>
            <person name="Susuki M."/>
            <person name="Suzuki K.-i.T."/>
            <person name="Hayashi T."/>
            <person name="Toyoda A."/>
            <person name="Oliveira C."/>
            <person name="Osipova E."/>
            <person name="Leigh N.D."/>
            <person name="Simon A."/>
            <person name="Yun M.H."/>
        </authorList>
    </citation>
    <scope>NUCLEOTIDE SEQUENCE</scope>
    <source>
        <strain evidence="18">20211129_DDA</strain>
        <tissue evidence="18">Liver</tissue>
    </source>
</reference>
<keyword evidence="3" id="KW-0813">Transport</keyword>
<organism evidence="18 19">
    <name type="scientific">Pleurodeles waltl</name>
    <name type="common">Iberian ribbed newt</name>
    <dbReference type="NCBI Taxonomy" id="8319"/>
    <lineage>
        <taxon>Eukaryota</taxon>
        <taxon>Metazoa</taxon>
        <taxon>Chordata</taxon>
        <taxon>Craniata</taxon>
        <taxon>Vertebrata</taxon>
        <taxon>Euteleostomi</taxon>
        <taxon>Amphibia</taxon>
        <taxon>Batrachia</taxon>
        <taxon>Caudata</taxon>
        <taxon>Salamandroidea</taxon>
        <taxon>Salamandridae</taxon>
        <taxon>Pleurodelinae</taxon>
        <taxon>Pleurodeles</taxon>
    </lineage>
</organism>
<dbReference type="InterPro" id="IPR012677">
    <property type="entry name" value="Nucleotide-bd_a/b_plait_sf"/>
</dbReference>
<evidence type="ECO:0000256" key="8">
    <source>
        <dbReference type="ARBA" id="ARBA00023008"/>
    </source>
</evidence>
<feature type="coiled-coil region" evidence="15">
    <location>
        <begin position="480"/>
        <end position="565"/>
    </location>
</feature>
<dbReference type="Pfam" id="PF00076">
    <property type="entry name" value="RRM_1"/>
    <property type="match status" value="1"/>
</dbReference>
<dbReference type="PANTHER" id="PTHR16001">
    <property type="entry name" value="ECTO-NOX DISULFIDE-THIOL EXCHANGER"/>
    <property type="match status" value="1"/>
</dbReference>
<feature type="region of interest" description="Disordered" evidence="16">
    <location>
        <begin position="1"/>
        <end position="66"/>
    </location>
</feature>
<dbReference type="GO" id="GO:0009897">
    <property type="term" value="C:external side of plasma membrane"/>
    <property type="evidence" value="ECO:0007669"/>
    <property type="project" value="InterPro"/>
</dbReference>
<keyword evidence="19" id="KW-1185">Reference proteome</keyword>
<keyword evidence="8" id="KW-0186">Copper</keyword>
<evidence type="ECO:0000256" key="5">
    <source>
        <dbReference type="ARBA" id="ARBA00022525"/>
    </source>
</evidence>
<dbReference type="GO" id="GO:0016491">
    <property type="term" value="F:oxidoreductase activity"/>
    <property type="evidence" value="ECO:0007669"/>
    <property type="project" value="UniProtKB-KW"/>
</dbReference>
<dbReference type="InterPro" id="IPR000504">
    <property type="entry name" value="RRM_dom"/>
</dbReference>
<comment type="subcellular location">
    <subcellularLocation>
        <location evidence="1">Cell membrane</location>
    </subcellularLocation>
    <subcellularLocation>
        <location evidence="2">Secreted</location>
        <location evidence="2">Extracellular space</location>
    </subcellularLocation>
</comment>
<evidence type="ECO:0000256" key="10">
    <source>
        <dbReference type="ARBA" id="ARBA00023054"/>
    </source>
</evidence>
<comment type="similarity">
    <text evidence="13">Belongs to the ENOX family.</text>
</comment>
<evidence type="ECO:0000256" key="13">
    <source>
        <dbReference type="ARBA" id="ARBA00061134"/>
    </source>
</evidence>
<keyword evidence="7" id="KW-0560">Oxidoreductase</keyword>
<feature type="domain" description="RRM" evidence="17">
    <location>
        <begin position="204"/>
        <end position="283"/>
    </location>
</feature>
<evidence type="ECO:0000256" key="4">
    <source>
        <dbReference type="ARBA" id="ARBA00022475"/>
    </source>
</evidence>
<sequence length="721" mass="81362">MPAHCASNNREESCSSATKPPALDSEAGLNQLTFDPSTNNEPLHFGNGSGPMVSEVPVENGGESCNKRKRMSMTPEFVFSLPDSIVHASEETGDGVRSLAIDSNTMALPMSDPTAWATAMNNLGMTPMGIAGQPLLPDFDPALGMMTGIPPINPMMPGLGIVPPPIPPDMPVVKEIIHCKSCTLFPPNPNIPPPATRERPPGCKTVFVGGLPENATEQLIVEIFEQCGEIIAIRKSKKNFCHIRFAEEFMVDKALYLSGYRIRLGSSTDKKDTGRLHVDFARARDDFYEWECKQRMLAREERHRRRMEEDRFRPPSPPPVVHYSDHECSIVSEKLKDDSKFREAIQTLLTWIERGEVNRRTANNFYSMIQSANSHIRRLMSEKAGHEKELEEAKEKFKNALSGILVQFEQIVAVYNSSTKQKAWDHFTKAQRKNISIWSKQAEEIRNIHSEELMGIRREEEMEMSDDELEDPSQAKETAESALQAQADALKEENDSLRWQLDAYRNEVDLLKQEQGKAASSDEDQSSEQQLQILQQALQGMQQHLLKIQEEYKKKEAELLKVREQHVLSQQRLAMITDQQEAADEDGREREHNENQEETLYQAETVQHATSLENCTPLPSMASEGEEFPPEKLISSESPVKSEREALLVGIISTFLHVHPFGASIEYICSYLQCLDAKICTSEVEALMTRLQHTFQQEMSGVGASLEKRWKFCGFEGLKLT</sequence>
<gene>
    <name evidence="18" type="ORF">NDU88_003344</name>
</gene>
<evidence type="ECO:0000259" key="17">
    <source>
        <dbReference type="PROSITE" id="PS50102"/>
    </source>
</evidence>
<feature type="compositionally biased region" description="Polar residues" evidence="16">
    <location>
        <begin position="28"/>
        <end position="41"/>
    </location>
</feature>
<keyword evidence="11" id="KW-0090">Biological rhythms</keyword>
<dbReference type="GO" id="GO:0005576">
    <property type="term" value="C:extracellular region"/>
    <property type="evidence" value="ECO:0007669"/>
    <property type="project" value="UniProtKB-SubCell"/>
</dbReference>
<keyword evidence="12" id="KW-0472">Membrane</keyword>
<evidence type="ECO:0000256" key="1">
    <source>
        <dbReference type="ARBA" id="ARBA00004236"/>
    </source>
</evidence>
<dbReference type="InterPro" id="IPR038876">
    <property type="entry name" value="ENOX"/>
</dbReference>
<dbReference type="PANTHER" id="PTHR16001:SF7">
    <property type="entry name" value="ECTO-NOX DISULFIDE-THIOL EXCHANGER 2"/>
    <property type="match status" value="1"/>
</dbReference>
<evidence type="ECO:0000256" key="15">
    <source>
        <dbReference type="SAM" id="Coils"/>
    </source>
</evidence>
<dbReference type="GO" id="GO:0003723">
    <property type="term" value="F:RNA binding"/>
    <property type="evidence" value="ECO:0007669"/>
    <property type="project" value="UniProtKB-UniRule"/>
</dbReference>
<dbReference type="Pfam" id="PF23267">
    <property type="entry name" value="ENOX1"/>
    <property type="match status" value="1"/>
</dbReference>
<keyword evidence="10 15" id="KW-0175">Coiled coil</keyword>
<evidence type="ECO:0000313" key="18">
    <source>
        <dbReference type="EMBL" id="KAJ1199510.1"/>
    </source>
</evidence>
<dbReference type="InterPro" id="IPR035979">
    <property type="entry name" value="RBD_domain_sf"/>
</dbReference>
<protein>
    <recommendedName>
        <fullName evidence="17">RRM domain-containing protein</fullName>
    </recommendedName>
</protein>
<evidence type="ECO:0000256" key="3">
    <source>
        <dbReference type="ARBA" id="ARBA00022448"/>
    </source>
</evidence>
<proteinExistence type="inferred from homology"/>
<evidence type="ECO:0000256" key="2">
    <source>
        <dbReference type="ARBA" id="ARBA00004239"/>
    </source>
</evidence>
<keyword evidence="14" id="KW-0694">RNA-binding</keyword>
<keyword evidence="5" id="KW-0964">Secreted</keyword>
<evidence type="ECO:0000256" key="6">
    <source>
        <dbReference type="ARBA" id="ARBA00022982"/>
    </source>
</evidence>
<dbReference type="EMBL" id="JANPWB010000003">
    <property type="protein sequence ID" value="KAJ1199510.1"/>
    <property type="molecule type" value="Genomic_DNA"/>
</dbReference>
<accession>A0AAV7VFX4</accession>
<evidence type="ECO:0000256" key="7">
    <source>
        <dbReference type="ARBA" id="ARBA00023002"/>
    </source>
</evidence>
<comment type="caution">
    <text evidence="18">The sequence shown here is derived from an EMBL/GenBank/DDBJ whole genome shotgun (WGS) entry which is preliminary data.</text>
</comment>
<dbReference type="InterPro" id="IPR056611">
    <property type="entry name" value="ENOX1/2_dom"/>
</dbReference>
<feature type="coiled-coil region" evidence="15">
    <location>
        <begin position="369"/>
        <end position="403"/>
    </location>
</feature>
<dbReference type="InterPro" id="IPR034140">
    <property type="entry name" value="ENOX_RRM"/>
</dbReference>
<evidence type="ECO:0000256" key="16">
    <source>
        <dbReference type="SAM" id="MobiDB-lite"/>
    </source>
</evidence>
<dbReference type="Gene3D" id="3.30.70.330">
    <property type="match status" value="1"/>
</dbReference>
<dbReference type="FunFam" id="3.30.70.330:FF:000083">
    <property type="entry name" value="Putative ecto-NOX disulfide-thiol exchanger 1"/>
    <property type="match status" value="1"/>
</dbReference>
<keyword evidence="9" id="KW-0520">NAD</keyword>
<evidence type="ECO:0000256" key="14">
    <source>
        <dbReference type="PROSITE-ProRule" id="PRU00176"/>
    </source>
</evidence>
<evidence type="ECO:0000256" key="11">
    <source>
        <dbReference type="ARBA" id="ARBA00023108"/>
    </source>
</evidence>